<accession>A0A2K3NJL7</accession>
<evidence type="ECO:0000313" key="7">
    <source>
        <dbReference type="Proteomes" id="UP000236291"/>
    </source>
</evidence>
<dbReference type="GO" id="GO:0032875">
    <property type="term" value="P:regulation of DNA endoreduplication"/>
    <property type="evidence" value="ECO:0007669"/>
    <property type="project" value="InterPro"/>
</dbReference>
<evidence type="ECO:0000313" key="4">
    <source>
        <dbReference type="EMBL" id="PNX81930.1"/>
    </source>
</evidence>
<dbReference type="EMBL" id="ASHM01022388">
    <property type="protein sequence ID" value="PNY03242.1"/>
    <property type="molecule type" value="Genomic_DNA"/>
</dbReference>
<feature type="compositionally biased region" description="Basic and acidic residues" evidence="3">
    <location>
        <begin position="36"/>
        <end position="52"/>
    </location>
</feature>
<evidence type="ECO:0000256" key="3">
    <source>
        <dbReference type="SAM" id="MobiDB-lite"/>
    </source>
</evidence>
<evidence type="ECO:0000313" key="6">
    <source>
        <dbReference type="EMBL" id="PNY03242.1"/>
    </source>
</evidence>
<feature type="region of interest" description="Disordered" evidence="3">
    <location>
        <begin position="143"/>
        <end position="163"/>
    </location>
</feature>
<reference evidence="6 7" key="1">
    <citation type="journal article" date="2014" name="Am. J. Bot.">
        <title>Genome assembly and annotation for red clover (Trifolium pratense; Fabaceae).</title>
        <authorList>
            <person name="Istvanek J."/>
            <person name="Jaros M."/>
            <person name="Krenek A."/>
            <person name="Repkova J."/>
        </authorList>
    </citation>
    <scope>NUCLEOTIDE SEQUENCE [LARGE SCALE GENOMIC DNA]</scope>
    <source>
        <strain evidence="7">cv. Tatra</strain>
        <tissue evidence="6">Young leaves</tissue>
    </source>
</reference>
<name>A0A2K3NJL7_TRIPR</name>
<evidence type="ECO:0000313" key="5">
    <source>
        <dbReference type="EMBL" id="PNX92007.1"/>
    </source>
</evidence>
<organism evidence="6 7">
    <name type="scientific">Trifolium pratense</name>
    <name type="common">Red clover</name>
    <dbReference type="NCBI Taxonomy" id="57577"/>
    <lineage>
        <taxon>Eukaryota</taxon>
        <taxon>Viridiplantae</taxon>
        <taxon>Streptophyta</taxon>
        <taxon>Embryophyta</taxon>
        <taxon>Tracheophyta</taxon>
        <taxon>Spermatophyta</taxon>
        <taxon>Magnoliopsida</taxon>
        <taxon>eudicotyledons</taxon>
        <taxon>Gunneridae</taxon>
        <taxon>Pentapetalae</taxon>
        <taxon>rosids</taxon>
        <taxon>fabids</taxon>
        <taxon>Fabales</taxon>
        <taxon>Fabaceae</taxon>
        <taxon>Papilionoideae</taxon>
        <taxon>50 kb inversion clade</taxon>
        <taxon>NPAAA clade</taxon>
        <taxon>Hologalegina</taxon>
        <taxon>IRL clade</taxon>
        <taxon>Trifolieae</taxon>
        <taxon>Trifolium</taxon>
    </lineage>
</organism>
<gene>
    <name evidence="5" type="ORF">L195_g015136</name>
    <name evidence="6" type="ORF">L195_g026567</name>
    <name evidence="4" type="ORF">L195_g037955</name>
</gene>
<protein>
    <submittedName>
        <fullName evidence="6">Uncharacterized protein</fullName>
    </submittedName>
</protein>
<keyword evidence="1" id="KW-0649">Protein kinase inhibitor</keyword>
<feature type="region of interest" description="Disordered" evidence="3">
    <location>
        <begin position="1"/>
        <end position="105"/>
    </location>
</feature>
<reference evidence="6 7" key="2">
    <citation type="journal article" date="2017" name="Front. Plant Sci.">
        <title>Gene Classification and Mining of Molecular Markers Useful in Red Clover (Trifolium pratense) Breeding.</title>
        <authorList>
            <person name="Istvanek J."/>
            <person name="Dluhosova J."/>
            <person name="Dluhos P."/>
            <person name="Patkova L."/>
            <person name="Nedelnik J."/>
            <person name="Repkova J."/>
        </authorList>
    </citation>
    <scope>NUCLEOTIDE SEQUENCE [LARGE SCALE GENOMIC DNA]</scope>
    <source>
        <strain evidence="7">cv. Tatra</strain>
        <tissue evidence="6">Young leaves</tissue>
    </source>
</reference>
<evidence type="ECO:0000256" key="2">
    <source>
        <dbReference type="ARBA" id="ARBA00023306"/>
    </source>
</evidence>
<dbReference type="Proteomes" id="UP000236291">
    <property type="component" value="Unassembled WGS sequence"/>
</dbReference>
<evidence type="ECO:0000256" key="1">
    <source>
        <dbReference type="ARBA" id="ARBA00023013"/>
    </source>
</evidence>
<dbReference type="EMBL" id="ASHM01040919">
    <property type="protein sequence ID" value="PNX81930.1"/>
    <property type="molecule type" value="Genomic_DNA"/>
</dbReference>
<dbReference type="InterPro" id="IPR040389">
    <property type="entry name" value="SMR"/>
</dbReference>
<dbReference type="PANTHER" id="PTHR33142:SF65">
    <property type="entry name" value="CYCLIN-DEPENDENT PROTEIN KINASE INHIBITOR SMR2-LIKE"/>
    <property type="match status" value="1"/>
</dbReference>
<sequence length="163" mass="18715">MSPNHHKEQEEALTKFEIVKNTTDQTLEESSNSHHNSKEEEEKEHIQIEECSKTPSSSSSSSSSSSEKLKNKDEEEEEEDGFRTPTSLDHKISVLTCPPTPKKIKQSLKRKADSYNNQYFSCRQLPLDLSKEVELLFPTTHHIPLSDHSHTAKKIRRGDQEQK</sequence>
<dbReference type="EMBL" id="ASHM01010189">
    <property type="protein sequence ID" value="PNX92007.1"/>
    <property type="molecule type" value="Genomic_DNA"/>
</dbReference>
<feature type="compositionally biased region" description="Low complexity" evidence="3">
    <location>
        <begin position="53"/>
        <end position="66"/>
    </location>
</feature>
<dbReference type="PANTHER" id="PTHR33142">
    <property type="entry name" value="CYCLIN-DEPENDENT PROTEIN KINASE INHIBITOR SMR13"/>
    <property type="match status" value="1"/>
</dbReference>
<dbReference type="GO" id="GO:0004860">
    <property type="term" value="F:protein kinase inhibitor activity"/>
    <property type="evidence" value="ECO:0007669"/>
    <property type="project" value="UniProtKB-KW"/>
</dbReference>
<proteinExistence type="predicted"/>
<dbReference type="GO" id="GO:0005634">
    <property type="term" value="C:nucleus"/>
    <property type="evidence" value="ECO:0007669"/>
    <property type="project" value="TreeGrafter"/>
</dbReference>
<dbReference type="AlphaFoldDB" id="A0A2K3NJL7"/>
<keyword evidence="2" id="KW-0131">Cell cycle</keyword>
<feature type="compositionally biased region" description="Basic and acidic residues" evidence="3">
    <location>
        <begin position="1"/>
        <end position="18"/>
    </location>
</feature>
<comment type="caution">
    <text evidence="6">The sequence shown here is derived from an EMBL/GenBank/DDBJ whole genome shotgun (WGS) entry which is preliminary data.</text>
</comment>